<dbReference type="InterPro" id="IPR001087">
    <property type="entry name" value="GDSL"/>
</dbReference>
<name>A0A220VI41_9GAMM</name>
<feature type="signal peptide" evidence="2">
    <location>
        <begin position="1"/>
        <end position="17"/>
    </location>
</feature>
<dbReference type="OrthoDB" id="5292073at2"/>
<dbReference type="AlphaFoldDB" id="A0A220VI41"/>
<dbReference type="Pfam" id="PF00657">
    <property type="entry name" value="Lipase_GDSL"/>
    <property type="match status" value="1"/>
</dbReference>
<feature type="chain" id="PRO_5013007836" evidence="2">
    <location>
        <begin position="18"/>
        <end position="515"/>
    </location>
</feature>
<evidence type="ECO:0000313" key="3">
    <source>
        <dbReference type="EMBL" id="ASK79633.1"/>
    </source>
</evidence>
<dbReference type="InterPro" id="IPR008265">
    <property type="entry name" value="Lipase_GDSL_AS"/>
</dbReference>
<keyword evidence="2" id="KW-0732">Signal</keyword>
<dbReference type="InterPro" id="IPR051058">
    <property type="entry name" value="GDSL_Est/Lipase"/>
</dbReference>
<organism evidence="3 4">
    <name type="scientific">Paraphotobacterium marinum</name>
    <dbReference type="NCBI Taxonomy" id="1755811"/>
    <lineage>
        <taxon>Bacteria</taxon>
        <taxon>Pseudomonadati</taxon>
        <taxon>Pseudomonadota</taxon>
        <taxon>Gammaproteobacteria</taxon>
        <taxon>Vibrionales</taxon>
        <taxon>Vibrionaceae</taxon>
        <taxon>Paraphotobacterium</taxon>
    </lineage>
</organism>
<keyword evidence="1" id="KW-0378">Hydrolase</keyword>
<dbReference type="PANTHER" id="PTHR45648">
    <property type="entry name" value="GDSL LIPASE/ACYLHYDROLASE FAMILY PROTEIN (AFU_ORTHOLOGUE AFUA_4G14700)"/>
    <property type="match status" value="1"/>
</dbReference>
<dbReference type="GO" id="GO:0016298">
    <property type="term" value="F:lipase activity"/>
    <property type="evidence" value="ECO:0007669"/>
    <property type="project" value="InterPro"/>
</dbReference>
<accession>A0A220VI41</accession>
<protein>
    <submittedName>
        <fullName evidence="3">Uncharacterized protein</fullName>
    </submittedName>
</protein>
<proteinExistence type="predicted"/>
<evidence type="ECO:0000256" key="2">
    <source>
        <dbReference type="SAM" id="SignalP"/>
    </source>
</evidence>
<evidence type="ECO:0000256" key="1">
    <source>
        <dbReference type="ARBA" id="ARBA00022801"/>
    </source>
</evidence>
<reference evidence="3 4" key="1">
    <citation type="journal article" date="2016" name="Int. J. Syst. Evol. Microbiol.">
        <title>Paraphotobacterium marinum gen. nov., sp. nov., a member of the family Vibrionaceae, isolated from surface seawater.</title>
        <authorList>
            <person name="Huang Z."/>
            <person name="Dong C."/>
            <person name="Shao Z."/>
        </authorList>
    </citation>
    <scope>NUCLEOTIDE SEQUENCE [LARGE SCALE GENOMIC DNA]</scope>
    <source>
        <strain evidence="3 4">NSCS20N07D</strain>
    </source>
</reference>
<gene>
    <name evidence="3" type="ORF">CF386_11300</name>
</gene>
<dbReference type="Gene3D" id="3.40.50.1110">
    <property type="entry name" value="SGNH hydrolase"/>
    <property type="match status" value="1"/>
</dbReference>
<dbReference type="SUPFAM" id="SSF52266">
    <property type="entry name" value="SGNH hydrolase"/>
    <property type="match status" value="1"/>
</dbReference>
<dbReference type="InterPro" id="IPR036514">
    <property type="entry name" value="SGNH_hydro_sf"/>
</dbReference>
<dbReference type="RefSeq" id="WP_089074541.1">
    <property type="nucleotide sequence ID" value="NZ_CBCSAM010000014.1"/>
</dbReference>
<dbReference type="PROSITE" id="PS01098">
    <property type="entry name" value="LIPASE_GDSL_SER"/>
    <property type="match status" value="1"/>
</dbReference>
<dbReference type="EMBL" id="CP022356">
    <property type="protein sequence ID" value="ASK79633.1"/>
    <property type="molecule type" value="Genomic_DNA"/>
</dbReference>
<dbReference type="PANTHER" id="PTHR45648:SF22">
    <property type="entry name" value="GDSL LIPASE_ACYLHYDROLASE FAMILY PROTEIN (AFU_ORTHOLOGUE AFUA_4G14700)"/>
    <property type="match status" value="1"/>
</dbReference>
<dbReference type="KEGG" id="pmai:CF386_11300"/>
<keyword evidence="4" id="KW-1185">Reference proteome</keyword>
<dbReference type="Proteomes" id="UP000242175">
    <property type="component" value="Chromosome small"/>
</dbReference>
<sequence>MKWILIFALVFSFNIHALQGNNDIKLTYQIKTGHTFYHDLKANSQKSKYFYNKPKKIRVFIDPTTSKKNLGDKIRFAIVHNTKSNAFKIVRVEKKHSKNHLFFDVYVLFAPKENADFNHQSYLTISIGGIKQFNQQSLIGKHGFNLVVFGDSLSDGGYFDQLLIKNYPQKFHAGDRAIYTTPNGKVWSEYLSEYTGVAIKENNFNPIDSKFVSQSLNGDNYAVGGATTSCAWLNFKGLAPLPIGPQSPNSFDSKDPMFHCNHNLAGMSQIEHYLQRHNKTDISRNRNIFIIQGGNNNIFEFFKNFGSSQNTRDNFWKSYKLNHNVNPYIRDIAISASDDIVNDVVLLHAKGAKRFIVWKLFDYKNLPSTKKFNYEMKMFSHSIPFKLMFWFNPEKTQVFKDFFTINEINIVEDYRNTFNRNLIKKLNALSSKYKDLQIQYFDPDLIYKKAILDHKVEILDDTVKFTNTNAQLVKLAIISPSNYKKGYLFYDGVHPTTQMHKLEADALFLKVKKFN</sequence>
<evidence type="ECO:0000313" key="4">
    <source>
        <dbReference type="Proteomes" id="UP000242175"/>
    </source>
</evidence>
<dbReference type="GO" id="GO:0006629">
    <property type="term" value="P:lipid metabolic process"/>
    <property type="evidence" value="ECO:0007669"/>
    <property type="project" value="InterPro"/>
</dbReference>